<dbReference type="InterPro" id="IPR015032">
    <property type="entry name" value="ThsB__TIR-like_domain"/>
</dbReference>
<proteinExistence type="predicted"/>
<dbReference type="RefSeq" id="WP_045272782.1">
    <property type="nucleotide sequence ID" value="NZ_JYIX01000037.1"/>
</dbReference>
<dbReference type="AlphaFoldDB" id="A0A0F0LIZ6"/>
<evidence type="ECO:0000259" key="1">
    <source>
        <dbReference type="Pfam" id="PF08937"/>
    </source>
</evidence>
<protein>
    <recommendedName>
        <fullName evidence="1">Thoeris protein ThsB TIR-like domain-containing protein</fullName>
    </recommendedName>
</protein>
<dbReference type="Gene3D" id="3.40.50.11200">
    <property type="match status" value="1"/>
</dbReference>
<gene>
    <name evidence="2" type="ORF">RS86_02732</name>
</gene>
<dbReference type="STRING" id="582680.RS86_02732"/>
<dbReference type="Pfam" id="PF08937">
    <property type="entry name" value="ThsB_TIR"/>
    <property type="match status" value="1"/>
</dbReference>
<comment type="caution">
    <text evidence="2">The sequence shown here is derived from an EMBL/GenBank/DDBJ whole genome shotgun (WGS) entry which is preliminary data.</text>
</comment>
<organism evidence="2 3">
    <name type="scientific">Microbacterium azadirachtae</name>
    <dbReference type="NCBI Taxonomy" id="582680"/>
    <lineage>
        <taxon>Bacteria</taxon>
        <taxon>Bacillati</taxon>
        <taxon>Actinomycetota</taxon>
        <taxon>Actinomycetes</taxon>
        <taxon>Micrococcales</taxon>
        <taxon>Microbacteriaceae</taxon>
        <taxon>Microbacterium</taxon>
    </lineage>
</organism>
<dbReference type="Proteomes" id="UP000033740">
    <property type="component" value="Unassembled WGS sequence"/>
</dbReference>
<evidence type="ECO:0000313" key="2">
    <source>
        <dbReference type="EMBL" id="KJL32260.1"/>
    </source>
</evidence>
<dbReference type="EMBL" id="JYIX01000037">
    <property type="protein sequence ID" value="KJL32260.1"/>
    <property type="molecule type" value="Genomic_DNA"/>
</dbReference>
<feature type="domain" description="Thoeris protein ThsB TIR-like" evidence="1">
    <location>
        <begin position="8"/>
        <end position="108"/>
    </location>
</feature>
<keyword evidence="3" id="KW-1185">Reference proteome</keyword>
<sequence>MSYRNKTYVAFASEDISSYRLMEAWRENDKIDFDFFDAHDLYISRDTSKPETIKRNLRERLKNAKQIVLLGSANAKKKGSDGTSFLAHEVKVMAEFNLPIVVANLDGDRTIDRNFIPDPLLEADYYTLSVSFQPKIIQFALDKYVPGFASSSSTGPHYYKENVYAQLGR</sequence>
<evidence type="ECO:0000313" key="3">
    <source>
        <dbReference type="Proteomes" id="UP000033740"/>
    </source>
</evidence>
<accession>A0A0F0LIZ6</accession>
<dbReference type="PATRIC" id="fig|582680.6.peg.2801"/>
<reference evidence="2 3" key="1">
    <citation type="submission" date="2015-02" db="EMBL/GenBank/DDBJ databases">
        <title>Draft genome sequences of ten Microbacterium spp. with emphasis on heavy metal contaminated environments.</title>
        <authorList>
            <person name="Corretto E."/>
        </authorList>
    </citation>
    <scope>NUCLEOTIDE SEQUENCE [LARGE SCALE GENOMIC DNA]</scope>
    <source>
        <strain evidence="2 3">ARN176</strain>
    </source>
</reference>
<name>A0A0F0LIZ6_9MICO</name>